<gene>
    <name evidence="1" type="ORF">CAEBREN_09586</name>
</gene>
<dbReference type="Proteomes" id="UP000008068">
    <property type="component" value="Unassembled WGS sequence"/>
</dbReference>
<keyword evidence="2" id="KW-1185">Reference proteome</keyword>
<organism evidence="2">
    <name type="scientific">Caenorhabditis brenneri</name>
    <name type="common">Nematode worm</name>
    <dbReference type="NCBI Taxonomy" id="135651"/>
    <lineage>
        <taxon>Eukaryota</taxon>
        <taxon>Metazoa</taxon>
        <taxon>Ecdysozoa</taxon>
        <taxon>Nematoda</taxon>
        <taxon>Chromadorea</taxon>
        <taxon>Rhabditida</taxon>
        <taxon>Rhabditina</taxon>
        <taxon>Rhabditomorpha</taxon>
        <taxon>Rhabditoidea</taxon>
        <taxon>Rhabditidae</taxon>
        <taxon>Peloderinae</taxon>
        <taxon>Caenorhabditis</taxon>
    </lineage>
</organism>
<dbReference type="HOGENOM" id="CLU_1267885_0_0_1"/>
<name>G0MQP6_CAEBE</name>
<protein>
    <submittedName>
        <fullName evidence="1">Uncharacterized protein</fullName>
    </submittedName>
</protein>
<evidence type="ECO:0000313" key="2">
    <source>
        <dbReference type="Proteomes" id="UP000008068"/>
    </source>
</evidence>
<dbReference type="AlphaFoldDB" id="G0MQP6"/>
<proteinExistence type="predicted"/>
<accession>G0MQP6</accession>
<evidence type="ECO:0000313" key="1">
    <source>
        <dbReference type="EMBL" id="EGT41559.1"/>
    </source>
</evidence>
<reference evidence="2" key="1">
    <citation type="submission" date="2011-07" db="EMBL/GenBank/DDBJ databases">
        <authorList>
            <consortium name="Caenorhabditis brenneri Sequencing and Analysis Consortium"/>
            <person name="Wilson R.K."/>
        </authorList>
    </citation>
    <scope>NUCLEOTIDE SEQUENCE [LARGE SCALE GENOMIC DNA]</scope>
    <source>
        <strain evidence="2">PB2801</strain>
    </source>
</reference>
<dbReference type="InParanoid" id="G0MQP6"/>
<dbReference type="EMBL" id="GL379807">
    <property type="protein sequence ID" value="EGT41559.1"/>
    <property type="molecule type" value="Genomic_DNA"/>
</dbReference>
<sequence>MADATDGIQSQQHKLVIKQVLQENIETITNSVLDEVIKHKYAGSGHLTEEWIETVTSYMTCLRGFIAQLRSETTPLTYKSMFFLDLYTKSESATGDFLRRKREVAAHIMIGNQRRMGQTNDQLIKVDAKEIGEKRMAEMVEMIGFLSQNGHSQKWKEAMLAKIEEARAFIQQNDLTFEMKEAIQHLNFQYYRIRNAYSKVMAAKAAPETFSTRPSDYH</sequence>
<dbReference type="eggNOG" id="ENOG502TJ68">
    <property type="taxonomic scope" value="Eukaryota"/>
</dbReference>